<feature type="transmembrane region" description="Helical" evidence="1">
    <location>
        <begin position="40"/>
        <end position="65"/>
    </location>
</feature>
<organism evidence="2 3">
    <name type="scientific">Saccharopolyspora phatthalungensis</name>
    <dbReference type="NCBI Taxonomy" id="664693"/>
    <lineage>
        <taxon>Bacteria</taxon>
        <taxon>Bacillati</taxon>
        <taxon>Actinomycetota</taxon>
        <taxon>Actinomycetes</taxon>
        <taxon>Pseudonocardiales</taxon>
        <taxon>Pseudonocardiaceae</taxon>
        <taxon>Saccharopolyspora</taxon>
    </lineage>
</organism>
<comment type="caution">
    <text evidence="2">The sequence shown here is derived from an EMBL/GenBank/DDBJ whole genome shotgun (WGS) entry which is preliminary data.</text>
</comment>
<accession>A0A840Q2B7</accession>
<name>A0A840Q2B7_9PSEU</name>
<reference evidence="2 3" key="1">
    <citation type="submission" date="2020-08" db="EMBL/GenBank/DDBJ databases">
        <title>Sequencing the genomes of 1000 actinobacteria strains.</title>
        <authorList>
            <person name="Klenk H.-P."/>
        </authorList>
    </citation>
    <scope>NUCLEOTIDE SEQUENCE [LARGE SCALE GENOMIC DNA]</scope>
    <source>
        <strain evidence="2 3">DSM 45584</strain>
    </source>
</reference>
<keyword evidence="1" id="KW-0812">Transmembrane</keyword>
<gene>
    <name evidence="2" type="ORF">BJ970_000403</name>
</gene>
<dbReference type="InterPro" id="IPR045919">
    <property type="entry name" value="DUF6338"/>
</dbReference>
<dbReference type="EMBL" id="JACHIW010000001">
    <property type="protein sequence ID" value="MBB5152869.1"/>
    <property type="molecule type" value="Genomic_DNA"/>
</dbReference>
<feature type="transmembrane region" description="Helical" evidence="1">
    <location>
        <begin position="86"/>
        <end position="109"/>
    </location>
</feature>
<evidence type="ECO:0000313" key="2">
    <source>
        <dbReference type="EMBL" id="MBB5152869.1"/>
    </source>
</evidence>
<dbReference type="AlphaFoldDB" id="A0A840Q2B7"/>
<keyword evidence="1" id="KW-1133">Transmembrane helix</keyword>
<proteinExistence type="predicted"/>
<dbReference type="Proteomes" id="UP000584374">
    <property type="component" value="Unassembled WGS sequence"/>
</dbReference>
<evidence type="ECO:0000313" key="3">
    <source>
        <dbReference type="Proteomes" id="UP000584374"/>
    </source>
</evidence>
<evidence type="ECO:0000256" key="1">
    <source>
        <dbReference type="SAM" id="Phobius"/>
    </source>
</evidence>
<keyword evidence="1" id="KW-0472">Membrane</keyword>
<protein>
    <submittedName>
        <fullName evidence="2">Uncharacterized protein</fullName>
    </submittedName>
</protein>
<dbReference type="Pfam" id="PF19865">
    <property type="entry name" value="DUF6338"/>
    <property type="match status" value="1"/>
</dbReference>
<dbReference type="RefSeq" id="WP_184722868.1">
    <property type="nucleotide sequence ID" value="NZ_JACHIW010000001.1"/>
</dbReference>
<sequence>MPSTLLGLLVFVISLAPGLTFVLARQRVVPQQSMSVFRETAQMVCVSLLLDIVALLIFGLIRLIWPGGTPDVDRIVREPGSYLRESYLLVAWWALGLLAVAVLLAWLAGSGLLRRILSRAPGLRVDAEVMPHESSASAWWLLFREQPGRRVHVGCNLEDGSFVSGWLASYNTAIDEDADRELTLAAPIRYRPKGAADSAELTNTSAVVVSARRIALLLVSYQAPASREP</sequence>
<keyword evidence="3" id="KW-1185">Reference proteome</keyword>